<name>A0A2H6KFC0_9APIC</name>
<evidence type="ECO:0000313" key="2">
    <source>
        <dbReference type="EMBL" id="GBE61686.1"/>
    </source>
</evidence>
<dbReference type="AlphaFoldDB" id="A0A2H6KFC0"/>
<dbReference type="RefSeq" id="XP_028867929.1">
    <property type="nucleotide sequence ID" value="XM_029012096.1"/>
</dbReference>
<gene>
    <name evidence="2" type="ORF">BOVATA_031790</name>
</gene>
<feature type="region of interest" description="Disordered" evidence="1">
    <location>
        <begin position="150"/>
        <end position="169"/>
    </location>
</feature>
<organism evidence="2 3">
    <name type="scientific">Babesia ovata</name>
    <dbReference type="NCBI Taxonomy" id="189622"/>
    <lineage>
        <taxon>Eukaryota</taxon>
        <taxon>Sar</taxon>
        <taxon>Alveolata</taxon>
        <taxon>Apicomplexa</taxon>
        <taxon>Aconoidasida</taxon>
        <taxon>Piroplasmida</taxon>
        <taxon>Babesiidae</taxon>
        <taxon>Babesia</taxon>
    </lineage>
</organism>
<evidence type="ECO:0000313" key="3">
    <source>
        <dbReference type="Proteomes" id="UP000236319"/>
    </source>
</evidence>
<comment type="caution">
    <text evidence="2">The sequence shown here is derived from an EMBL/GenBank/DDBJ whole genome shotgun (WGS) entry which is preliminary data.</text>
</comment>
<dbReference type="EMBL" id="BDSA01000003">
    <property type="protein sequence ID" value="GBE61686.1"/>
    <property type="molecule type" value="Genomic_DNA"/>
</dbReference>
<dbReference type="GeneID" id="39875456"/>
<dbReference type="OrthoDB" id="7252531at2759"/>
<keyword evidence="3" id="KW-1185">Reference proteome</keyword>
<accession>A0A2H6KFC0</accession>
<dbReference type="Proteomes" id="UP000236319">
    <property type="component" value="Unassembled WGS sequence"/>
</dbReference>
<dbReference type="VEuPathDB" id="PiroplasmaDB:BOVATA_031790"/>
<reference evidence="2 3" key="1">
    <citation type="journal article" date="2017" name="BMC Genomics">
        <title>Whole-genome assembly of Babesia ovata and comparative genomics between closely related pathogens.</title>
        <authorList>
            <person name="Yamagishi J."/>
            <person name="Asada M."/>
            <person name="Hakimi H."/>
            <person name="Tanaka T.Q."/>
            <person name="Sugimoto C."/>
            <person name="Kawazu S."/>
        </authorList>
    </citation>
    <scope>NUCLEOTIDE SEQUENCE [LARGE SCALE GENOMIC DNA]</scope>
    <source>
        <strain evidence="2 3">Miyake</strain>
    </source>
</reference>
<evidence type="ECO:0000256" key="1">
    <source>
        <dbReference type="SAM" id="MobiDB-lite"/>
    </source>
</evidence>
<proteinExistence type="predicted"/>
<sequence>MYAHRPKAVTALGRLELPLEPNNDPNNRVLRWKSPDVKGEVQKPVGETPFVVIPGDELDEGVVEGNTSLHVENAGPLVVHEVLRNELVVGPSEDALEFALRSGLDGSNDLVVGCGLGKLAGQVNNTDVGGGDTEGHTGELAVQVGDDLANSLGGTSGGGDDVGTGATASPPVLATAGSTVDGQLVGSGGVDGGHETLDNAELVVHNLGQGSQTVGGAASV</sequence>
<protein>
    <submittedName>
        <fullName evidence="2">Glyceraldehyde-3-phosphate dehydrogenase, putative</fullName>
    </submittedName>
</protein>